<organism evidence="12 13">
    <name type="scientific">Dibothriocephalus latus</name>
    <name type="common">Fish tapeworm</name>
    <name type="synonym">Diphyllobothrium latum</name>
    <dbReference type="NCBI Taxonomy" id="60516"/>
    <lineage>
        <taxon>Eukaryota</taxon>
        <taxon>Metazoa</taxon>
        <taxon>Spiralia</taxon>
        <taxon>Lophotrochozoa</taxon>
        <taxon>Platyhelminthes</taxon>
        <taxon>Cestoda</taxon>
        <taxon>Eucestoda</taxon>
        <taxon>Diphyllobothriidea</taxon>
        <taxon>Diphyllobothriidae</taxon>
        <taxon>Dibothriocephalus</taxon>
    </lineage>
</organism>
<evidence type="ECO:0000256" key="4">
    <source>
        <dbReference type="ARBA" id="ARBA00005881"/>
    </source>
</evidence>
<name>A0A3P7LJP0_DIBLA</name>
<keyword evidence="8" id="KW-0819">tRNA processing</keyword>
<comment type="pathway">
    <text evidence="3">tRNA modification; 5-methoxycarbonylmethyl-2-thiouridine-tRNA biosynthesis.</text>
</comment>
<dbReference type="SUPFAM" id="SSF50978">
    <property type="entry name" value="WD40 repeat-like"/>
    <property type="match status" value="1"/>
</dbReference>
<feature type="repeat" description="WD" evidence="11">
    <location>
        <begin position="73"/>
        <end position="111"/>
    </location>
</feature>
<dbReference type="SMART" id="SM00320">
    <property type="entry name" value="WD40"/>
    <property type="match status" value="3"/>
</dbReference>
<dbReference type="InterPro" id="IPR001680">
    <property type="entry name" value="WD40_rpt"/>
</dbReference>
<dbReference type="Pfam" id="PF00400">
    <property type="entry name" value="WD40"/>
    <property type="match status" value="4"/>
</dbReference>
<keyword evidence="7 11" id="KW-0853">WD repeat</keyword>
<dbReference type="OrthoDB" id="27911at2759"/>
<evidence type="ECO:0000256" key="5">
    <source>
        <dbReference type="ARBA" id="ARBA00020267"/>
    </source>
</evidence>
<evidence type="ECO:0000313" key="12">
    <source>
        <dbReference type="EMBL" id="VDN11003.1"/>
    </source>
</evidence>
<accession>A0A3P7LJP0</accession>
<dbReference type="AlphaFoldDB" id="A0A3P7LJP0"/>
<evidence type="ECO:0000256" key="6">
    <source>
        <dbReference type="ARBA" id="ARBA00022490"/>
    </source>
</evidence>
<evidence type="ECO:0000256" key="7">
    <source>
        <dbReference type="ARBA" id="ARBA00022574"/>
    </source>
</evidence>
<dbReference type="Proteomes" id="UP000281553">
    <property type="component" value="Unassembled WGS sequence"/>
</dbReference>
<protein>
    <recommendedName>
        <fullName evidence="5">Elongator complex protein 2</fullName>
    </recommendedName>
</protein>
<keyword evidence="13" id="KW-1185">Reference proteome</keyword>
<proteinExistence type="inferred from homology"/>
<evidence type="ECO:0000256" key="3">
    <source>
        <dbReference type="ARBA" id="ARBA00005043"/>
    </source>
</evidence>
<dbReference type="PROSITE" id="PS50082">
    <property type="entry name" value="WD_REPEATS_2"/>
    <property type="match status" value="1"/>
</dbReference>
<keyword evidence="10" id="KW-0539">Nucleus</keyword>
<keyword evidence="9" id="KW-0677">Repeat</keyword>
<dbReference type="PROSITE" id="PS50294">
    <property type="entry name" value="WD_REPEATS_REGION"/>
    <property type="match status" value="1"/>
</dbReference>
<comment type="subcellular location">
    <subcellularLocation>
        <location evidence="2">Cytoplasm</location>
    </subcellularLocation>
    <subcellularLocation>
        <location evidence="1">Nucleus</location>
    </subcellularLocation>
</comment>
<gene>
    <name evidence="12" type="ORF">DILT_LOCUS6834</name>
</gene>
<reference evidence="12 13" key="1">
    <citation type="submission" date="2018-11" db="EMBL/GenBank/DDBJ databases">
        <authorList>
            <consortium name="Pathogen Informatics"/>
        </authorList>
    </citation>
    <scope>NUCLEOTIDE SEQUENCE [LARGE SCALE GENOMIC DNA]</scope>
</reference>
<evidence type="ECO:0000313" key="13">
    <source>
        <dbReference type="Proteomes" id="UP000281553"/>
    </source>
</evidence>
<evidence type="ECO:0000256" key="10">
    <source>
        <dbReference type="ARBA" id="ARBA00023242"/>
    </source>
</evidence>
<dbReference type="GO" id="GO:0002098">
    <property type="term" value="P:tRNA wobble uridine modification"/>
    <property type="evidence" value="ECO:0007669"/>
    <property type="project" value="InterPro"/>
</dbReference>
<dbReference type="GO" id="GO:0005634">
    <property type="term" value="C:nucleus"/>
    <property type="evidence" value="ECO:0007669"/>
    <property type="project" value="UniProtKB-SubCell"/>
</dbReference>
<dbReference type="Gene3D" id="2.130.10.10">
    <property type="entry name" value="YVTN repeat-like/Quinoprotein amine dehydrogenase"/>
    <property type="match status" value="2"/>
</dbReference>
<evidence type="ECO:0000256" key="9">
    <source>
        <dbReference type="ARBA" id="ARBA00022737"/>
    </source>
</evidence>
<dbReference type="PANTHER" id="PTHR44111:SF1">
    <property type="entry name" value="ELONGATOR COMPLEX PROTEIN 2"/>
    <property type="match status" value="1"/>
</dbReference>
<dbReference type="GO" id="GO:0033588">
    <property type="term" value="C:elongator holoenzyme complex"/>
    <property type="evidence" value="ECO:0007669"/>
    <property type="project" value="InterPro"/>
</dbReference>
<evidence type="ECO:0000256" key="2">
    <source>
        <dbReference type="ARBA" id="ARBA00004496"/>
    </source>
</evidence>
<dbReference type="GO" id="GO:0005737">
    <property type="term" value="C:cytoplasm"/>
    <property type="evidence" value="ECO:0007669"/>
    <property type="project" value="UniProtKB-SubCell"/>
</dbReference>
<dbReference type="PANTHER" id="PTHR44111">
    <property type="entry name" value="ELONGATOR COMPLEX PROTEIN 2"/>
    <property type="match status" value="1"/>
</dbReference>
<evidence type="ECO:0000256" key="1">
    <source>
        <dbReference type="ARBA" id="ARBA00004123"/>
    </source>
</evidence>
<dbReference type="UniPathway" id="UPA00988"/>
<dbReference type="InterPro" id="IPR036322">
    <property type="entry name" value="WD40_repeat_dom_sf"/>
</dbReference>
<keyword evidence="6" id="KW-0963">Cytoplasm</keyword>
<dbReference type="InterPro" id="IPR015943">
    <property type="entry name" value="WD40/YVTN_repeat-like_dom_sf"/>
</dbReference>
<dbReference type="EMBL" id="UYRU01050462">
    <property type="protein sequence ID" value="VDN11003.1"/>
    <property type="molecule type" value="Genomic_DNA"/>
</dbReference>
<sequence>MPTAEGDVQKTEINAAQFLVASGSQDRHIRVWHIQLTDKQGLSPTAAKEKGTELTVPPAYASYGLFARLECVLSGHDHWVTGVAWTPQPLTVDSRPLLLSASMDKSVVVWEPSHPPLLTTADNVSKDSSTPDLWLEKQRYGTVGGNQLGFLDCAWGNSGWAVYGHGFQGNLSSWSFNETGSGTAQCSLTGHAGPITDLAWSPSNLGKDSKIPLAVDGYDIEYPFYLLTASKDQSVRLHGLFRTDGSGCNPPGAIQAALGLSNQATQAFAADDEDDELGTANALEPNESGAPDIGDPLYPPAEEGLAQSTLWAEIRKLYGHSYEVFCLAAHPKGILVASACKSSKQDSASIFLWRASDWTIHQVCVCLLPRLLNGPELVHQSYFSKTDLQTSAKMVKMT</sequence>
<dbReference type="InterPro" id="IPR037289">
    <property type="entry name" value="Elp2"/>
</dbReference>
<comment type="similarity">
    <text evidence="4">Belongs to the WD repeat ELP2 family.</text>
</comment>
<evidence type="ECO:0000256" key="11">
    <source>
        <dbReference type="PROSITE-ProRule" id="PRU00221"/>
    </source>
</evidence>
<evidence type="ECO:0000256" key="8">
    <source>
        <dbReference type="ARBA" id="ARBA00022694"/>
    </source>
</evidence>